<proteinExistence type="predicted"/>
<evidence type="ECO:0000313" key="2">
    <source>
        <dbReference type="WBParaSite" id="OFLC_0000546301-mRNA-1"/>
    </source>
</evidence>
<name>A0A183HDA2_9BILA</name>
<dbReference type="SUPFAM" id="SSF47031">
    <property type="entry name" value="Second domain of FERM"/>
    <property type="match status" value="1"/>
</dbReference>
<dbReference type="InterPro" id="IPR035963">
    <property type="entry name" value="FERM_2"/>
</dbReference>
<reference evidence="2" key="1">
    <citation type="submission" date="2016-06" db="UniProtKB">
        <authorList>
            <consortium name="WormBaseParasite"/>
        </authorList>
    </citation>
    <scope>IDENTIFICATION</scope>
</reference>
<sequence>MKSGKIGYNFCKDLQMLKVLEEDYTNEILTEILYRSAKQEVLNGRYICDIDLSKKLAAL</sequence>
<evidence type="ECO:0000259" key="1">
    <source>
        <dbReference type="PROSITE" id="PS50057"/>
    </source>
</evidence>
<accession>A0A183HDA2</accession>
<dbReference type="AlphaFoldDB" id="A0A183HDA2"/>
<organism evidence="2">
    <name type="scientific">Onchocerca flexuosa</name>
    <dbReference type="NCBI Taxonomy" id="387005"/>
    <lineage>
        <taxon>Eukaryota</taxon>
        <taxon>Metazoa</taxon>
        <taxon>Ecdysozoa</taxon>
        <taxon>Nematoda</taxon>
        <taxon>Chromadorea</taxon>
        <taxon>Rhabditida</taxon>
        <taxon>Spirurina</taxon>
        <taxon>Spiruromorpha</taxon>
        <taxon>Filarioidea</taxon>
        <taxon>Onchocercidae</taxon>
        <taxon>Onchocerca</taxon>
    </lineage>
</organism>
<feature type="domain" description="FERM" evidence="1">
    <location>
        <begin position="1"/>
        <end position="59"/>
    </location>
</feature>
<dbReference type="InterPro" id="IPR000299">
    <property type="entry name" value="FERM_domain"/>
</dbReference>
<dbReference type="STRING" id="387005.A0A183HDA2"/>
<dbReference type="PROSITE" id="PS50057">
    <property type="entry name" value="FERM_3"/>
    <property type="match status" value="1"/>
</dbReference>
<protein>
    <submittedName>
        <fullName evidence="2">FERM domain-containing protein</fullName>
    </submittedName>
</protein>
<dbReference type="WBParaSite" id="OFLC_0000546301-mRNA-1">
    <property type="protein sequence ID" value="OFLC_0000546301-mRNA-1"/>
    <property type="gene ID" value="OFLC_0000546301"/>
</dbReference>